<feature type="region of interest" description="Disordered" evidence="1">
    <location>
        <begin position="1"/>
        <end position="28"/>
    </location>
</feature>
<sequence>MLNFGAIRSRSSSETTASDRAFHFNSRRKTIPTQFNPAMILPNTSVKFGENFRYNRYRGDFLETRVPRTRPFVSR</sequence>
<dbReference type="AlphaFoldDB" id="N1WCM0"/>
<comment type="caution">
    <text evidence="2">The sequence shown here is derived from an EMBL/GenBank/DDBJ whole genome shotgun (WGS) entry which is preliminary data.</text>
</comment>
<name>N1WCM0_9LEPT</name>
<evidence type="ECO:0000313" key="2">
    <source>
        <dbReference type="EMBL" id="EMY77981.1"/>
    </source>
</evidence>
<dbReference type="STRING" id="1218598.LEP1GSC060_1834"/>
<gene>
    <name evidence="2" type="ORF">LEP1GSC060_1834</name>
</gene>
<keyword evidence="3" id="KW-1185">Reference proteome</keyword>
<evidence type="ECO:0000256" key="1">
    <source>
        <dbReference type="SAM" id="MobiDB-lite"/>
    </source>
</evidence>
<feature type="compositionally biased region" description="Polar residues" evidence="1">
    <location>
        <begin position="9"/>
        <end position="18"/>
    </location>
</feature>
<evidence type="ECO:0000313" key="3">
    <source>
        <dbReference type="Proteomes" id="UP000012313"/>
    </source>
</evidence>
<reference evidence="2" key="1">
    <citation type="submission" date="2013-03" db="EMBL/GenBank/DDBJ databases">
        <authorList>
            <person name="Harkins D.M."/>
            <person name="Durkin A.S."/>
            <person name="Brinkac L.M."/>
            <person name="Haft D.H."/>
            <person name="Selengut J.D."/>
            <person name="Sanka R."/>
            <person name="DePew J."/>
            <person name="Purushe J."/>
            <person name="Hartskeerl R.A."/>
            <person name="Ahmed A."/>
            <person name="van der Linden H."/>
            <person name="Goris M.G.A."/>
            <person name="Vinetz J.M."/>
            <person name="Sutton G.G."/>
            <person name="Nierman W.C."/>
            <person name="Fouts D.E."/>
        </authorList>
    </citation>
    <scope>NUCLEOTIDE SEQUENCE [LARGE SCALE GENOMIC DNA]</scope>
    <source>
        <strain evidence="2">ICFT</strain>
    </source>
</reference>
<accession>N1WCM0</accession>
<dbReference type="EMBL" id="AOHC02000026">
    <property type="protein sequence ID" value="EMY77981.1"/>
    <property type="molecule type" value="Genomic_DNA"/>
</dbReference>
<dbReference type="Proteomes" id="UP000012313">
    <property type="component" value="Unassembled WGS sequence"/>
</dbReference>
<protein>
    <submittedName>
        <fullName evidence="2">Uncharacterized protein</fullName>
    </submittedName>
</protein>
<organism evidence="2 3">
    <name type="scientific">Leptospira weilii serovar Ranarum str. ICFT</name>
    <dbReference type="NCBI Taxonomy" id="1218598"/>
    <lineage>
        <taxon>Bacteria</taxon>
        <taxon>Pseudomonadati</taxon>
        <taxon>Spirochaetota</taxon>
        <taxon>Spirochaetia</taxon>
        <taxon>Leptospirales</taxon>
        <taxon>Leptospiraceae</taxon>
        <taxon>Leptospira</taxon>
    </lineage>
</organism>
<proteinExistence type="predicted"/>